<evidence type="ECO:0000313" key="2">
    <source>
        <dbReference type="Proteomes" id="UP000765509"/>
    </source>
</evidence>
<comment type="caution">
    <text evidence="1">The sequence shown here is derived from an EMBL/GenBank/DDBJ whole genome shotgun (WGS) entry which is preliminary data.</text>
</comment>
<dbReference type="PANTHER" id="PTHR46579:SF1">
    <property type="entry name" value="F5_8 TYPE C DOMAIN-CONTAINING PROTEIN"/>
    <property type="match status" value="1"/>
</dbReference>
<reference evidence="1" key="1">
    <citation type="submission" date="2021-03" db="EMBL/GenBank/DDBJ databases">
        <title>Draft genome sequence of rust myrtle Austropuccinia psidii MF-1, a brazilian biotype.</title>
        <authorList>
            <person name="Quecine M.C."/>
            <person name="Pachon D.M.R."/>
            <person name="Bonatelli M.L."/>
            <person name="Correr F.H."/>
            <person name="Franceschini L.M."/>
            <person name="Leite T.F."/>
            <person name="Margarido G.R.A."/>
            <person name="Almeida C.A."/>
            <person name="Ferrarezi J.A."/>
            <person name="Labate C.A."/>
        </authorList>
    </citation>
    <scope>NUCLEOTIDE SEQUENCE</scope>
    <source>
        <strain evidence="1">MF-1</strain>
    </source>
</reference>
<proteinExistence type="predicted"/>
<gene>
    <name evidence="1" type="ORF">O181_028361</name>
</gene>
<dbReference type="OrthoDB" id="2998386at2759"/>
<name>A0A9Q3CUC7_9BASI</name>
<organism evidence="1 2">
    <name type="scientific">Austropuccinia psidii MF-1</name>
    <dbReference type="NCBI Taxonomy" id="1389203"/>
    <lineage>
        <taxon>Eukaryota</taxon>
        <taxon>Fungi</taxon>
        <taxon>Dikarya</taxon>
        <taxon>Basidiomycota</taxon>
        <taxon>Pucciniomycotina</taxon>
        <taxon>Pucciniomycetes</taxon>
        <taxon>Pucciniales</taxon>
        <taxon>Sphaerophragmiaceae</taxon>
        <taxon>Austropuccinia</taxon>
    </lineage>
</organism>
<dbReference type="Proteomes" id="UP000765509">
    <property type="component" value="Unassembled WGS sequence"/>
</dbReference>
<protein>
    <submittedName>
        <fullName evidence="1">Uncharacterized protein</fullName>
    </submittedName>
</protein>
<sequence>MSVAHVVTHFTISKNQPVRRPPLTYGQIQLRGQRHPRNPQATFISQSILSWIKWFLNIPGVEAKLEQWEHNFSSHEGEVVFDVTQAVVCKRELDQLSSDQSFQLKFELFVDWFNPRGNKPSGKQLSMGLLVLYCLNLQPRERFQPRFSCLAGVIPSPNQPDMITINNILKPTIDELLEIQKVKISTPSHPHGRNVSIKLVALIGDIVATHKVAGFMSHSAKYFCSWCEPQDHSREELILGKPRQKSSVLGASHRWNNARTIKLQQKFAKSSGIRWSELNRLPYWDPVTSVALGIVHNWYEGVLRHHVLHRWGFDINLIQKNVSLEPSESGSDEIMQDNFGSKNDENITIKGYLTQDLIEKIQNQINEIIVPKGISHIPSQIGTPSAGKLKANEWSVLFDIYLPLALLDILWDLGSRNRLLLVDIGALIQCTDIVGATSIKQEDIDLFSKSYETYQHTSKILFPNIRVTPNHHYAMHIPEQLMRWGPLKGISEYGDERLIGILQKFKTNSLIGSVEETIMKKFGQMQRFQQFKAEVEWALPNKDHSSSSNRKALDEPLYIQLLKHLQKELPQLRNYCDLPHPLSSMVLRNSIIEKATISWKFQSNISKFPPNNLIYITNSLGKIEFAKIVHILDLANDKIHKGLIILVSWFEEVKEREEGFNELEAFLEAWKVMHLKEAHRDGYVSFSQISGLGAYLKMPAWSLGCRELSLMARPINKRVGLEAFD</sequence>
<keyword evidence="2" id="KW-1185">Reference proteome</keyword>
<dbReference type="PANTHER" id="PTHR46579">
    <property type="entry name" value="F5/8 TYPE C DOMAIN-CONTAINING PROTEIN-RELATED"/>
    <property type="match status" value="1"/>
</dbReference>
<dbReference type="EMBL" id="AVOT02009704">
    <property type="protein sequence ID" value="MBW0488646.1"/>
    <property type="molecule type" value="Genomic_DNA"/>
</dbReference>
<dbReference type="AlphaFoldDB" id="A0A9Q3CUC7"/>
<accession>A0A9Q3CUC7</accession>
<evidence type="ECO:0000313" key="1">
    <source>
        <dbReference type="EMBL" id="MBW0488646.1"/>
    </source>
</evidence>